<proteinExistence type="predicted"/>
<comment type="caution">
    <text evidence="2">The sequence shown here is derived from an EMBL/GenBank/DDBJ whole genome shotgun (WGS) entry which is preliminary data.</text>
</comment>
<evidence type="ECO:0000313" key="3">
    <source>
        <dbReference type="Proteomes" id="UP000018861"/>
    </source>
</evidence>
<gene>
    <name evidence="2" type="ORF">JCM6292_2222</name>
</gene>
<name>W4P808_9BACE</name>
<organism evidence="2 3">
    <name type="scientific">Bacteroides pyogenes JCM 6292</name>
    <dbReference type="NCBI Taxonomy" id="1235809"/>
    <lineage>
        <taxon>Bacteria</taxon>
        <taxon>Pseudomonadati</taxon>
        <taxon>Bacteroidota</taxon>
        <taxon>Bacteroidia</taxon>
        <taxon>Bacteroidales</taxon>
        <taxon>Bacteroidaceae</taxon>
        <taxon>Bacteroides</taxon>
    </lineage>
</organism>
<dbReference type="AlphaFoldDB" id="W4P808"/>
<feature type="region of interest" description="Disordered" evidence="1">
    <location>
        <begin position="1"/>
        <end position="66"/>
    </location>
</feature>
<protein>
    <submittedName>
        <fullName evidence="2">Uncharacterized protein</fullName>
    </submittedName>
</protein>
<evidence type="ECO:0000256" key="1">
    <source>
        <dbReference type="SAM" id="MobiDB-lite"/>
    </source>
</evidence>
<reference evidence="2 3" key="1">
    <citation type="journal article" date="2014" name="Genome Announc.">
        <title>Draft Genome Sequences of Three Strains of Bacteroides pyogenes Isolated from a Cat and Swine.</title>
        <authorList>
            <person name="Sakamoto M."/>
            <person name="Oshima K."/>
            <person name="Suda W."/>
            <person name="Kitamura K."/>
            <person name="Iida T."/>
            <person name="Hattori M."/>
            <person name="Ohkuma M."/>
        </authorList>
    </citation>
    <scope>NUCLEOTIDE SEQUENCE [LARGE SCALE GENOMIC DNA]</scope>
    <source>
        <strain evidence="2 3">JCM 6292</strain>
    </source>
</reference>
<dbReference type="EMBL" id="BAIQ01000023">
    <property type="protein sequence ID" value="GAE15875.1"/>
    <property type="molecule type" value="Genomic_DNA"/>
</dbReference>
<feature type="compositionally biased region" description="Polar residues" evidence="1">
    <location>
        <begin position="1"/>
        <end position="10"/>
    </location>
</feature>
<sequence>MNKNRVSSRQPPYRQLPSPHPVTDTHARFAKGANIPNGGKIETEAGKDKEFVEFPTGETKVSPVGQ</sequence>
<accession>W4P808</accession>
<dbReference type="Proteomes" id="UP000018861">
    <property type="component" value="Unassembled WGS sequence"/>
</dbReference>
<evidence type="ECO:0000313" key="2">
    <source>
        <dbReference type="EMBL" id="GAE15875.1"/>
    </source>
</evidence>
<feature type="compositionally biased region" description="Basic and acidic residues" evidence="1">
    <location>
        <begin position="41"/>
        <end position="52"/>
    </location>
</feature>